<keyword evidence="4" id="KW-1185">Reference proteome</keyword>
<comment type="caution">
    <text evidence="3">The sequence shown here is derived from an EMBL/GenBank/DDBJ whole genome shotgun (WGS) entry which is preliminary data.</text>
</comment>
<feature type="chain" id="PRO_5040107628" evidence="2">
    <location>
        <begin position="20"/>
        <end position="250"/>
    </location>
</feature>
<proteinExistence type="predicted"/>
<reference evidence="4" key="1">
    <citation type="journal article" date="2020" name="Stud. Mycol.">
        <title>101 Dothideomycetes genomes: A test case for predicting lifestyles and emergence of pathogens.</title>
        <authorList>
            <person name="Haridas S."/>
            <person name="Albert R."/>
            <person name="Binder M."/>
            <person name="Bloem J."/>
            <person name="LaButti K."/>
            <person name="Salamov A."/>
            <person name="Andreopoulos B."/>
            <person name="Baker S."/>
            <person name="Barry K."/>
            <person name="Bills G."/>
            <person name="Bluhm B."/>
            <person name="Cannon C."/>
            <person name="Castanera R."/>
            <person name="Culley D."/>
            <person name="Daum C."/>
            <person name="Ezra D."/>
            <person name="Gonzalez J."/>
            <person name="Henrissat B."/>
            <person name="Kuo A."/>
            <person name="Liang C."/>
            <person name="Lipzen A."/>
            <person name="Lutzoni F."/>
            <person name="Magnuson J."/>
            <person name="Mondo S."/>
            <person name="Nolan M."/>
            <person name="Ohm R."/>
            <person name="Pangilinan J."/>
            <person name="Park H.-J."/>
            <person name="Ramirez L."/>
            <person name="Alfaro M."/>
            <person name="Sun H."/>
            <person name="Tritt A."/>
            <person name="Yoshinaga Y."/>
            <person name="Zwiers L.-H."/>
            <person name="Turgeon B."/>
            <person name="Goodwin S."/>
            <person name="Spatafora J."/>
            <person name="Crous P."/>
            <person name="Grigoriev I."/>
        </authorList>
    </citation>
    <scope>NUCLEOTIDE SEQUENCE [LARGE SCALE GENOMIC DNA]</scope>
    <source>
        <strain evidence="4">CBS 304.66</strain>
    </source>
</reference>
<dbReference type="OrthoDB" id="3801173at2759"/>
<organism evidence="3 4">
    <name type="scientific">Lojkania enalia</name>
    <dbReference type="NCBI Taxonomy" id="147567"/>
    <lineage>
        <taxon>Eukaryota</taxon>
        <taxon>Fungi</taxon>
        <taxon>Dikarya</taxon>
        <taxon>Ascomycota</taxon>
        <taxon>Pezizomycotina</taxon>
        <taxon>Dothideomycetes</taxon>
        <taxon>Pleosporomycetidae</taxon>
        <taxon>Pleosporales</taxon>
        <taxon>Pleosporales incertae sedis</taxon>
        <taxon>Lojkania</taxon>
    </lineage>
</organism>
<name>A0A9P4KBX0_9PLEO</name>
<dbReference type="EMBL" id="ML986629">
    <property type="protein sequence ID" value="KAF2263239.1"/>
    <property type="molecule type" value="Genomic_DNA"/>
</dbReference>
<gene>
    <name evidence="3" type="ORF">CC78DRAFT_288850</name>
</gene>
<feature type="compositionally biased region" description="Polar residues" evidence="1">
    <location>
        <begin position="52"/>
        <end position="62"/>
    </location>
</feature>
<sequence>MRGGSSIWLLTIAAICVSSQEYSNGPVIPITINSSVISIILPYWPGQSSATAPYTAGPPTSSSEEESCHSKTVIPVPPPLQSSVGYPPLPSSISTPLYTSPVTLASSITGSYAVTLPPSSSPNSYPVPSASYTIIMPPPAYSSPEPYPVPGSSESVVAPPPASSITLSYLRPSTYVPPVETTYPISYSVPSASETIVIPPPYLFVGYIRGFVASLRSFEPCIRHHIRSIKSSFRDFIAVVDTSTNIRNPI</sequence>
<dbReference type="AlphaFoldDB" id="A0A9P4KBX0"/>
<evidence type="ECO:0000256" key="1">
    <source>
        <dbReference type="SAM" id="MobiDB-lite"/>
    </source>
</evidence>
<evidence type="ECO:0000313" key="3">
    <source>
        <dbReference type="EMBL" id="KAF2263239.1"/>
    </source>
</evidence>
<feature type="signal peptide" evidence="2">
    <location>
        <begin position="1"/>
        <end position="19"/>
    </location>
</feature>
<keyword evidence="2" id="KW-0732">Signal</keyword>
<evidence type="ECO:0000256" key="2">
    <source>
        <dbReference type="SAM" id="SignalP"/>
    </source>
</evidence>
<evidence type="ECO:0000313" key="4">
    <source>
        <dbReference type="Proteomes" id="UP000800093"/>
    </source>
</evidence>
<accession>A0A9P4KBX0</accession>
<feature type="region of interest" description="Disordered" evidence="1">
    <location>
        <begin position="52"/>
        <end position="73"/>
    </location>
</feature>
<protein>
    <submittedName>
        <fullName evidence="3">Uncharacterized protein</fullName>
    </submittedName>
</protein>
<dbReference type="Proteomes" id="UP000800093">
    <property type="component" value="Unassembled WGS sequence"/>
</dbReference>